<evidence type="ECO:0000313" key="3">
    <source>
        <dbReference type="Proteomes" id="UP000530424"/>
    </source>
</evidence>
<proteinExistence type="predicted"/>
<feature type="domain" description="DUF2786" evidence="1">
    <location>
        <begin position="50"/>
        <end position="79"/>
    </location>
</feature>
<dbReference type="EMBL" id="JACCFP010000001">
    <property type="protein sequence ID" value="NYJ01352.1"/>
    <property type="molecule type" value="Genomic_DNA"/>
</dbReference>
<sequence>MNASSRIPEATLREEWSATYVAWAGTLRPSVPTHRRTAAAEPNAERDSQRAEALLRLASDTRATPHERALAAQKAAELLVRG</sequence>
<dbReference type="InterPro" id="IPR024498">
    <property type="entry name" value="DUF2786"/>
</dbReference>
<accession>A0A853C3T4</accession>
<keyword evidence="3" id="KW-1185">Reference proteome</keyword>
<name>A0A853C3T4_9ACTN</name>
<dbReference type="RefSeq" id="WP_179667847.1">
    <property type="nucleotide sequence ID" value="NZ_JACCFP010000001.1"/>
</dbReference>
<comment type="caution">
    <text evidence="2">The sequence shown here is derived from an EMBL/GenBank/DDBJ whole genome shotgun (WGS) entry which is preliminary data.</text>
</comment>
<evidence type="ECO:0000259" key="1">
    <source>
        <dbReference type="Pfam" id="PF10979"/>
    </source>
</evidence>
<dbReference type="Pfam" id="PF10979">
    <property type="entry name" value="DUF2786"/>
    <property type="match status" value="1"/>
</dbReference>
<gene>
    <name evidence="2" type="ORF">HNR19_002050</name>
</gene>
<dbReference type="Proteomes" id="UP000530424">
    <property type="component" value="Unassembled WGS sequence"/>
</dbReference>
<organism evidence="2 3">
    <name type="scientific">Nocardioides thalensis</name>
    <dbReference type="NCBI Taxonomy" id="1914755"/>
    <lineage>
        <taxon>Bacteria</taxon>
        <taxon>Bacillati</taxon>
        <taxon>Actinomycetota</taxon>
        <taxon>Actinomycetes</taxon>
        <taxon>Propionibacteriales</taxon>
        <taxon>Nocardioidaceae</taxon>
        <taxon>Nocardioides</taxon>
    </lineage>
</organism>
<reference evidence="2 3" key="1">
    <citation type="submission" date="2020-07" db="EMBL/GenBank/DDBJ databases">
        <title>Sequencing the genomes of 1000 actinobacteria strains.</title>
        <authorList>
            <person name="Klenk H.-P."/>
        </authorList>
    </citation>
    <scope>NUCLEOTIDE SEQUENCE [LARGE SCALE GENOMIC DNA]</scope>
    <source>
        <strain evidence="2 3">DSM 103833</strain>
    </source>
</reference>
<evidence type="ECO:0000313" key="2">
    <source>
        <dbReference type="EMBL" id="NYJ01352.1"/>
    </source>
</evidence>
<dbReference type="AlphaFoldDB" id="A0A853C3T4"/>
<protein>
    <recommendedName>
        <fullName evidence="1">DUF2786 domain-containing protein</fullName>
    </recommendedName>
</protein>